<gene>
    <name evidence="1" type="ORF">SOCE836_068180</name>
</gene>
<evidence type="ECO:0000313" key="2">
    <source>
        <dbReference type="Proteomes" id="UP000295497"/>
    </source>
</evidence>
<reference evidence="1 2" key="1">
    <citation type="submission" date="2015-09" db="EMBL/GenBank/DDBJ databases">
        <title>Sorangium comparison.</title>
        <authorList>
            <person name="Zaburannyi N."/>
            <person name="Bunk B."/>
            <person name="Overmann J."/>
            <person name="Mueller R."/>
        </authorList>
    </citation>
    <scope>NUCLEOTIDE SEQUENCE [LARGE SCALE GENOMIC DNA]</scope>
    <source>
        <strain evidence="1 2">So ce836</strain>
    </source>
</reference>
<dbReference type="EMBL" id="CP012672">
    <property type="protein sequence ID" value="AUX34642.1"/>
    <property type="molecule type" value="Genomic_DNA"/>
</dbReference>
<proteinExistence type="predicted"/>
<name>A0A4V0NGX0_SORCE</name>
<evidence type="ECO:0008006" key="3">
    <source>
        <dbReference type="Google" id="ProtNLM"/>
    </source>
</evidence>
<dbReference type="RefSeq" id="WP_129577822.1">
    <property type="nucleotide sequence ID" value="NZ_CP012672.1"/>
</dbReference>
<organism evidence="1 2">
    <name type="scientific">Sorangium cellulosum</name>
    <name type="common">Polyangium cellulosum</name>
    <dbReference type="NCBI Taxonomy" id="56"/>
    <lineage>
        <taxon>Bacteria</taxon>
        <taxon>Pseudomonadati</taxon>
        <taxon>Myxococcota</taxon>
        <taxon>Polyangia</taxon>
        <taxon>Polyangiales</taxon>
        <taxon>Polyangiaceae</taxon>
        <taxon>Sorangium</taxon>
    </lineage>
</organism>
<accession>A0A4V0NGX0</accession>
<dbReference type="AlphaFoldDB" id="A0A4V0NGX0"/>
<dbReference type="Proteomes" id="UP000295497">
    <property type="component" value="Chromosome"/>
</dbReference>
<protein>
    <recommendedName>
        <fullName evidence="3">IrrE N-terminal-like domain-containing protein</fullName>
    </recommendedName>
</protein>
<sequence length="242" mass="27957">METQESTSTKAKPGFASKKEKIKSVLEMVSQSDYDKLIKQTAEMFDLEYNTVESHPNNIKAVIKYKTFTFREGISLSSKTFMILHSLGHYYFISSAKKTKNTRYEYIYDKAGTDSPNLHLYKNLGEEPRVVTDQMRKDRIDFEVGANNFGIEFLKHIGMAHLSPVVSIYQAGDVNYILDVTAHGKDAIVPTDYDYLDRYICNGLTYEEEPNDERIFVAEDFSLHGTLDWPYLDHLKLEVHFF</sequence>
<evidence type="ECO:0000313" key="1">
    <source>
        <dbReference type="EMBL" id="AUX34642.1"/>
    </source>
</evidence>